<organism evidence="2 3">
    <name type="scientific">Arabidopsis thaliana x Arabidopsis arenosa</name>
    <dbReference type="NCBI Taxonomy" id="1240361"/>
    <lineage>
        <taxon>Eukaryota</taxon>
        <taxon>Viridiplantae</taxon>
        <taxon>Streptophyta</taxon>
        <taxon>Embryophyta</taxon>
        <taxon>Tracheophyta</taxon>
        <taxon>Spermatophyta</taxon>
        <taxon>Magnoliopsida</taxon>
        <taxon>eudicotyledons</taxon>
        <taxon>Gunneridae</taxon>
        <taxon>Pentapetalae</taxon>
        <taxon>rosids</taxon>
        <taxon>malvids</taxon>
        <taxon>Brassicales</taxon>
        <taxon>Brassicaceae</taxon>
        <taxon>Camelineae</taxon>
        <taxon>Arabidopsis</taxon>
    </lineage>
</organism>
<sequence>WLFVEERIEEKEEEGLRKPQIDPQVFKPSIPSSVEPSSPDPKS</sequence>
<gene>
    <name evidence="2" type="ORF">ISN45_Aa05g007660</name>
</gene>
<dbReference type="EMBL" id="JAEFBK010000010">
    <property type="protein sequence ID" value="KAG7559159.1"/>
    <property type="molecule type" value="Genomic_DNA"/>
</dbReference>
<proteinExistence type="predicted"/>
<feature type="non-terminal residue" evidence="2">
    <location>
        <position position="1"/>
    </location>
</feature>
<name>A0A8T1ZIZ8_9BRAS</name>
<protein>
    <submittedName>
        <fullName evidence="2">Uncharacterized protein</fullName>
    </submittedName>
</protein>
<feature type="compositionally biased region" description="Basic and acidic residues" evidence="1">
    <location>
        <begin position="11"/>
        <end position="20"/>
    </location>
</feature>
<evidence type="ECO:0000313" key="3">
    <source>
        <dbReference type="Proteomes" id="UP000694240"/>
    </source>
</evidence>
<evidence type="ECO:0000256" key="1">
    <source>
        <dbReference type="SAM" id="MobiDB-lite"/>
    </source>
</evidence>
<keyword evidence="3" id="KW-1185">Reference proteome</keyword>
<dbReference type="AlphaFoldDB" id="A0A8T1ZIZ8"/>
<dbReference type="Proteomes" id="UP000694240">
    <property type="component" value="Chromosome 10"/>
</dbReference>
<reference evidence="2 3" key="1">
    <citation type="submission" date="2020-12" db="EMBL/GenBank/DDBJ databases">
        <title>Concerted genomic and epigenomic changes stabilize Arabidopsis allopolyploids.</title>
        <authorList>
            <person name="Chen Z."/>
        </authorList>
    </citation>
    <scope>NUCLEOTIDE SEQUENCE [LARGE SCALE GENOMIC DNA]</scope>
    <source>
        <strain evidence="2">Allo738</strain>
        <tissue evidence="2">Leaf</tissue>
    </source>
</reference>
<evidence type="ECO:0000313" key="2">
    <source>
        <dbReference type="EMBL" id="KAG7559159.1"/>
    </source>
</evidence>
<feature type="compositionally biased region" description="Low complexity" evidence="1">
    <location>
        <begin position="28"/>
        <end position="37"/>
    </location>
</feature>
<comment type="caution">
    <text evidence="2">The sequence shown here is derived from an EMBL/GenBank/DDBJ whole genome shotgun (WGS) entry which is preliminary data.</text>
</comment>
<feature type="region of interest" description="Disordered" evidence="1">
    <location>
        <begin position="11"/>
        <end position="43"/>
    </location>
</feature>
<accession>A0A8T1ZIZ8</accession>